<dbReference type="EMBL" id="MF459646">
    <property type="protein sequence ID" value="ASU03630.1"/>
    <property type="molecule type" value="Genomic_DNA"/>
</dbReference>
<evidence type="ECO:0000313" key="1">
    <source>
        <dbReference type="EMBL" id="ASU03630.1"/>
    </source>
</evidence>
<organism evidence="1 2">
    <name type="scientific">Erwinia phage vB_EamM_RisingSun</name>
    <dbReference type="NCBI Taxonomy" id="2026080"/>
    <lineage>
        <taxon>Viruses</taxon>
        <taxon>Duplodnaviria</taxon>
        <taxon>Heunggongvirae</taxon>
        <taxon>Uroviricota</taxon>
        <taxon>Caudoviricetes</taxon>
        <taxon>Chimalliviridae</taxon>
        <taxon>Risingsunvirus</taxon>
        <taxon>Risingsunvirus risingsun</taxon>
    </lineage>
</organism>
<evidence type="ECO:0000313" key="2">
    <source>
        <dbReference type="Proteomes" id="UP000225553"/>
    </source>
</evidence>
<reference evidence="2" key="1">
    <citation type="submission" date="2017-07" db="EMBL/GenBank/DDBJ databases">
        <authorList>
            <person name="Putnam M.J."/>
            <person name="Sharma R."/>
            <person name="Kruger J.L."/>
            <person name="Berg J.A."/>
            <person name="Payne A.M."/>
            <person name="Fajardo C.P."/>
            <person name="Breakwell D.P."/>
            <person name="Hope S."/>
            <person name="Grose J.H."/>
        </authorList>
    </citation>
    <scope>NUCLEOTIDE SEQUENCE [LARGE SCALE GENOMIC DNA]</scope>
</reference>
<protein>
    <submittedName>
        <fullName evidence="1">Uncharacterized protein</fullName>
    </submittedName>
</protein>
<dbReference type="Proteomes" id="UP000225553">
    <property type="component" value="Segment"/>
</dbReference>
<gene>
    <name evidence="1" type="ORF">RISINGSUN_40</name>
</gene>
<accession>A0A223LI24</accession>
<name>A0A223LI24_9CAUD</name>
<proteinExistence type="predicted"/>
<keyword evidence="2" id="KW-1185">Reference proteome</keyword>
<dbReference type="OrthoDB" id="4852at10239"/>
<sequence>MAEIRLEEAIFGMSNNNHVHVHRHNQLLLDPQQVDQLKMESMGGGVRSSTLNDIALKAGSLSTVAQGAVDLEEGWNLRRGLGMLRFMVTQNGLVEEELCILGYLKGGSASVMGIEGHTMFVPVRSWSKVTENKQNPLDGMDYSQTTINDSSQFLMGDPGQTKRLQSLRPIDIADSVVGYAAVQAEDSGPKTFDGNIGSDLQVNGITVSKTHNLNPVFHSRELIKMASNVLGDTAAQYGTQYALTDATAAPGLGEMHPTENPFLRTMQHQTGMHTFRGFDGFTMDEIAAVFANLADVLNVNLLDETSYPGVDNTATSNEYGTSSPYEILGSELAYITVHSLIQCGLMSVSFSATNDFSETGGLANNNGTVFIPGESMSLLNHDDALAARVERFMNLVDQNFFTKLNGPYHHNRTIVGVKVESYLFGETVVEISLNGNFNDQRRYVNATFAINRHSTNIGANQVSVDQATNFFESIRNYLQ</sequence>